<evidence type="ECO:0000313" key="1">
    <source>
        <dbReference type="EMBL" id="VDP55822.1"/>
    </source>
</evidence>
<dbReference type="WBParaSite" id="SCUD_0001425301-mRNA-1">
    <property type="protein sequence ID" value="SCUD_0001425301-mRNA-1"/>
    <property type="gene ID" value="SCUD_0001425301"/>
</dbReference>
<sequence length="109" mass="12050">MSGTVFLRHTDKLNEFKIALNNFKALQDLLKENETTMVGSKKSAPLNPPDIETTHTDLLKHVALPTIEEISMAIGKIKSGKAAGSDNIPAEAWNTMFSLDATKRSKLRR</sequence>
<name>A0A183KGV1_9TREM</name>
<evidence type="ECO:0000313" key="3">
    <source>
        <dbReference type="WBParaSite" id="SCUD_0001425301-mRNA-1"/>
    </source>
</evidence>
<dbReference type="EMBL" id="UZAK01036550">
    <property type="protein sequence ID" value="VDP55822.1"/>
    <property type="molecule type" value="Genomic_DNA"/>
</dbReference>
<dbReference type="AlphaFoldDB" id="A0A183KGV1"/>
<gene>
    <name evidence="1" type="ORF">SCUD_LOCUS14251</name>
</gene>
<protein>
    <submittedName>
        <fullName evidence="3">Reverse transcriptase domain-containing protein</fullName>
    </submittedName>
</protein>
<organism evidence="3">
    <name type="scientific">Schistosoma curassoni</name>
    <dbReference type="NCBI Taxonomy" id="6186"/>
    <lineage>
        <taxon>Eukaryota</taxon>
        <taxon>Metazoa</taxon>
        <taxon>Spiralia</taxon>
        <taxon>Lophotrochozoa</taxon>
        <taxon>Platyhelminthes</taxon>
        <taxon>Trematoda</taxon>
        <taxon>Digenea</taxon>
        <taxon>Strigeidida</taxon>
        <taxon>Schistosomatoidea</taxon>
        <taxon>Schistosomatidae</taxon>
        <taxon>Schistosoma</taxon>
    </lineage>
</organism>
<evidence type="ECO:0000313" key="2">
    <source>
        <dbReference type="Proteomes" id="UP000279833"/>
    </source>
</evidence>
<reference evidence="1 2" key="2">
    <citation type="submission" date="2018-11" db="EMBL/GenBank/DDBJ databases">
        <authorList>
            <consortium name="Pathogen Informatics"/>
        </authorList>
    </citation>
    <scope>NUCLEOTIDE SEQUENCE [LARGE SCALE GENOMIC DNA]</scope>
    <source>
        <strain evidence="1">Dakar</strain>
        <strain evidence="2">Dakar, Senegal</strain>
    </source>
</reference>
<proteinExistence type="predicted"/>
<dbReference type="Proteomes" id="UP000279833">
    <property type="component" value="Unassembled WGS sequence"/>
</dbReference>
<accession>A0A183KGV1</accession>
<reference evidence="3" key="1">
    <citation type="submission" date="2016-06" db="UniProtKB">
        <authorList>
            <consortium name="WormBaseParasite"/>
        </authorList>
    </citation>
    <scope>IDENTIFICATION</scope>
</reference>
<keyword evidence="2" id="KW-1185">Reference proteome</keyword>